<evidence type="ECO:0000313" key="2">
    <source>
        <dbReference type="Proteomes" id="UP000024635"/>
    </source>
</evidence>
<dbReference type="EMBL" id="JARK01001631">
    <property type="protein sequence ID" value="EYB85612.1"/>
    <property type="molecule type" value="Genomic_DNA"/>
</dbReference>
<name>A0A016S5K9_9BILA</name>
<protein>
    <submittedName>
        <fullName evidence="1">Uncharacterized protein</fullName>
    </submittedName>
</protein>
<evidence type="ECO:0000313" key="1">
    <source>
        <dbReference type="EMBL" id="EYB85612.1"/>
    </source>
</evidence>
<keyword evidence="2" id="KW-1185">Reference proteome</keyword>
<dbReference type="Proteomes" id="UP000024635">
    <property type="component" value="Unassembled WGS sequence"/>
</dbReference>
<dbReference type="AlphaFoldDB" id="A0A016S5K9"/>
<sequence>MLRSSNLGAEFAINYRSRSTVKYRSRFFRNGQKSSNFQRNFPVERREGFGDSISCQASNCWMAAQGIFKDSSRQHKSLHKF</sequence>
<reference evidence="2" key="1">
    <citation type="journal article" date="2015" name="Nat. Genet.">
        <title>The genome and transcriptome of the zoonotic hookworm Ancylostoma ceylanicum identify infection-specific gene families.</title>
        <authorList>
            <person name="Schwarz E.M."/>
            <person name="Hu Y."/>
            <person name="Antoshechkin I."/>
            <person name="Miller M.M."/>
            <person name="Sternberg P.W."/>
            <person name="Aroian R.V."/>
        </authorList>
    </citation>
    <scope>NUCLEOTIDE SEQUENCE</scope>
    <source>
        <strain evidence="2">HY135</strain>
    </source>
</reference>
<accession>A0A016S5K9</accession>
<gene>
    <name evidence="1" type="primary">Acey_s0295.g1666</name>
    <name evidence="1" type="ORF">Y032_0295g1666</name>
</gene>
<comment type="caution">
    <text evidence="1">The sequence shown here is derived from an EMBL/GenBank/DDBJ whole genome shotgun (WGS) entry which is preliminary data.</text>
</comment>
<proteinExistence type="predicted"/>
<organism evidence="1 2">
    <name type="scientific">Ancylostoma ceylanicum</name>
    <dbReference type="NCBI Taxonomy" id="53326"/>
    <lineage>
        <taxon>Eukaryota</taxon>
        <taxon>Metazoa</taxon>
        <taxon>Ecdysozoa</taxon>
        <taxon>Nematoda</taxon>
        <taxon>Chromadorea</taxon>
        <taxon>Rhabditida</taxon>
        <taxon>Rhabditina</taxon>
        <taxon>Rhabditomorpha</taxon>
        <taxon>Strongyloidea</taxon>
        <taxon>Ancylostomatidae</taxon>
        <taxon>Ancylostomatinae</taxon>
        <taxon>Ancylostoma</taxon>
    </lineage>
</organism>